<protein>
    <submittedName>
        <fullName evidence="1">Uncharacterized protein</fullName>
    </submittedName>
</protein>
<accession>A0A1L7T491</accession>
<comment type="caution">
    <text evidence="1">The sequence shown here is derived from an EMBL/GenBank/DDBJ whole genome shotgun (WGS) entry which is preliminary data.</text>
</comment>
<proteinExistence type="predicted"/>
<sequence>MRGAVLALSICAAALLSSVIAMSALVYNLYFVLKKTRKQLDDANITELSPWKVYHIYLMVHDPQTWTKNRNITYGHAEIQDSENHCTYNLYSCPYFKIKGFNKATNEFCDIGNLETDVVAVKGASKIILTGVIVDERCLRGGASRPLVKMRLPTIPIPVDPLDGSEGIKDPWVAFSR</sequence>
<dbReference type="AlphaFoldDB" id="A0A1L7T491"/>
<gene>
    <name evidence="1" type="ORF">FMAN_09604</name>
</gene>
<dbReference type="GeneID" id="65088863"/>
<dbReference type="RefSeq" id="XP_041681127.1">
    <property type="nucleotide sequence ID" value="XM_041830467.1"/>
</dbReference>
<dbReference type="Proteomes" id="UP000184255">
    <property type="component" value="Unassembled WGS sequence"/>
</dbReference>
<evidence type="ECO:0000313" key="1">
    <source>
        <dbReference type="EMBL" id="CVK91532.1"/>
    </source>
</evidence>
<evidence type="ECO:0000313" key="2">
    <source>
        <dbReference type="Proteomes" id="UP000184255"/>
    </source>
</evidence>
<keyword evidence="2" id="KW-1185">Reference proteome</keyword>
<reference evidence="2" key="1">
    <citation type="journal article" date="2016" name="Genome Biol. Evol.">
        <title>Comparative 'omics' of the Fusarium fujikuroi species complex highlights differences in genetic potential and metabolite synthesis.</title>
        <authorList>
            <person name="Niehaus E.-M."/>
            <person name="Muensterkoetter M."/>
            <person name="Proctor R.H."/>
            <person name="Brown D.W."/>
            <person name="Sharon A."/>
            <person name="Idan Y."/>
            <person name="Oren-Young L."/>
            <person name="Sieber C.M."/>
            <person name="Novak O."/>
            <person name="Pencik A."/>
            <person name="Tarkowska D."/>
            <person name="Hromadova K."/>
            <person name="Freeman S."/>
            <person name="Maymon M."/>
            <person name="Elazar M."/>
            <person name="Youssef S.A."/>
            <person name="El-Shabrawy E.S.M."/>
            <person name="Shalaby A.B.A."/>
            <person name="Houterman P."/>
            <person name="Brock N.L."/>
            <person name="Burkhardt I."/>
            <person name="Tsavkelova E.A."/>
            <person name="Dickschat J.S."/>
            <person name="Galuszka P."/>
            <person name="Gueldener U."/>
            <person name="Tudzynski B."/>
        </authorList>
    </citation>
    <scope>NUCLEOTIDE SEQUENCE [LARGE SCALE GENOMIC DNA]</scope>
    <source>
        <strain evidence="2">MRC7560</strain>
    </source>
</reference>
<organism evidence="1 2">
    <name type="scientific">Fusarium mangiferae</name>
    <name type="common">Mango malformation disease fungus</name>
    <dbReference type="NCBI Taxonomy" id="192010"/>
    <lineage>
        <taxon>Eukaryota</taxon>
        <taxon>Fungi</taxon>
        <taxon>Dikarya</taxon>
        <taxon>Ascomycota</taxon>
        <taxon>Pezizomycotina</taxon>
        <taxon>Sordariomycetes</taxon>
        <taxon>Hypocreomycetidae</taxon>
        <taxon>Hypocreales</taxon>
        <taxon>Nectriaceae</taxon>
        <taxon>Fusarium</taxon>
        <taxon>Fusarium fujikuroi species complex</taxon>
    </lineage>
</organism>
<name>A0A1L7T491_FUSMA</name>
<dbReference type="EMBL" id="FCQH01000004">
    <property type="protein sequence ID" value="CVK91532.1"/>
    <property type="molecule type" value="Genomic_DNA"/>
</dbReference>
<dbReference type="VEuPathDB" id="FungiDB:FMAN_09604"/>